<reference evidence="1 2" key="1">
    <citation type="submission" date="2022-10" db="EMBL/GenBank/DDBJ databases">
        <title>High-quality genome sequences of two octocoral-associated bacteria, Endozoicomonas euniceicola EF212 and Endozoicomonas gorgoniicola PS125.</title>
        <authorList>
            <person name="Chiou Y.-J."/>
            <person name="Chen Y.-H."/>
        </authorList>
    </citation>
    <scope>NUCLEOTIDE SEQUENCE [LARGE SCALE GENOMIC DNA]</scope>
    <source>
        <strain evidence="1 2">PS125</strain>
    </source>
</reference>
<protein>
    <submittedName>
        <fullName evidence="1">Major capsid protein</fullName>
    </submittedName>
</protein>
<dbReference type="Pfam" id="PF03864">
    <property type="entry name" value="Phage_cap_E"/>
    <property type="match status" value="1"/>
</dbReference>
<organism evidence="1 2">
    <name type="scientific">Endozoicomonas gorgoniicola</name>
    <dbReference type="NCBI Taxonomy" id="1234144"/>
    <lineage>
        <taxon>Bacteria</taxon>
        <taxon>Pseudomonadati</taxon>
        <taxon>Pseudomonadota</taxon>
        <taxon>Gammaproteobacteria</taxon>
        <taxon>Oceanospirillales</taxon>
        <taxon>Endozoicomonadaceae</taxon>
        <taxon>Endozoicomonas</taxon>
    </lineage>
</organism>
<keyword evidence="2" id="KW-1185">Reference proteome</keyword>
<dbReference type="EMBL" id="JAPFCC010000001">
    <property type="protein sequence ID" value="MCW7553299.1"/>
    <property type="molecule type" value="Genomic_DNA"/>
</dbReference>
<dbReference type="InterPro" id="IPR005564">
    <property type="entry name" value="Major_capsid_GpE"/>
</dbReference>
<gene>
    <name evidence="1" type="ORF">NX722_11750</name>
</gene>
<evidence type="ECO:0000313" key="1">
    <source>
        <dbReference type="EMBL" id="MCW7553299.1"/>
    </source>
</evidence>
<name>A0ABT3MV91_9GAMM</name>
<dbReference type="Proteomes" id="UP001209854">
    <property type="component" value="Unassembled WGS sequence"/>
</dbReference>
<dbReference type="RefSeq" id="WP_262568134.1">
    <property type="nucleotide sequence ID" value="NZ_JAPFCC010000001.1"/>
</dbReference>
<sequence>MFDIFSNDAFSLTSLTATINEMDYKPMRLGELGLFQESGIDVRGESVKVRRKVEKALGAEMYTGLRALCGADFFDSLVGHEKVEKAYERYQDGAMLRDDVRSGFQFGNIHWEEYRGSVEDKEFIAADEAYLYPEGTGIFRTWFAPADFVETVNTIGLPRYAKQKPLDFDKGIQIHTQSNPLPINLRPRAVIKLKMS</sequence>
<accession>A0ABT3MV91</accession>
<proteinExistence type="predicted"/>
<evidence type="ECO:0000313" key="2">
    <source>
        <dbReference type="Proteomes" id="UP001209854"/>
    </source>
</evidence>
<comment type="caution">
    <text evidence="1">The sequence shown here is derived from an EMBL/GenBank/DDBJ whole genome shotgun (WGS) entry which is preliminary data.</text>
</comment>